<dbReference type="AlphaFoldDB" id="A0A0K1Q6W7"/>
<proteinExistence type="predicted"/>
<dbReference type="InterPro" id="IPR025662">
    <property type="entry name" value="Sigma_54_int_dom_ATP-bd_1"/>
</dbReference>
<feature type="region of interest" description="Disordered" evidence="6">
    <location>
        <begin position="301"/>
        <end position="326"/>
    </location>
</feature>
<dbReference type="PROSITE" id="PS50045">
    <property type="entry name" value="SIGMA54_INTERACT_4"/>
    <property type="match status" value="1"/>
</dbReference>
<dbReference type="SMART" id="SM00382">
    <property type="entry name" value="AAA"/>
    <property type="match status" value="1"/>
</dbReference>
<evidence type="ECO:0000313" key="9">
    <source>
        <dbReference type="Proteomes" id="UP000064967"/>
    </source>
</evidence>
<dbReference type="GO" id="GO:0016829">
    <property type="term" value="F:lyase activity"/>
    <property type="evidence" value="ECO:0007669"/>
    <property type="project" value="UniProtKB-KW"/>
</dbReference>
<dbReference type="SUPFAM" id="SSF52540">
    <property type="entry name" value="P-loop containing nucleoside triphosphate hydrolases"/>
    <property type="match status" value="1"/>
</dbReference>
<dbReference type="PROSITE" id="PS00675">
    <property type="entry name" value="SIGMA54_INTERACT_1"/>
    <property type="match status" value="1"/>
</dbReference>
<dbReference type="PROSITE" id="PS00688">
    <property type="entry name" value="SIGMA54_INTERACT_3"/>
    <property type="match status" value="1"/>
</dbReference>
<dbReference type="InterPro" id="IPR025943">
    <property type="entry name" value="Sigma_54_int_dom_ATP-bd_2"/>
</dbReference>
<keyword evidence="2" id="KW-0067">ATP-binding</keyword>
<evidence type="ECO:0000256" key="4">
    <source>
        <dbReference type="ARBA" id="ARBA00023125"/>
    </source>
</evidence>
<dbReference type="STRING" id="1391654.AKJ09_08141"/>
<reference evidence="8 9" key="1">
    <citation type="submission" date="2015-08" db="EMBL/GenBank/DDBJ databases">
        <authorList>
            <person name="Babu N.S."/>
            <person name="Beckwith C.J."/>
            <person name="Beseler K.G."/>
            <person name="Brison A."/>
            <person name="Carone J.V."/>
            <person name="Caskin T.P."/>
            <person name="Diamond M."/>
            <person name="Durham M.E."/>
            <person name="Foxe J.M."/>
            <person name="Go M."/>
            <person name="Henderson B.A."/>
            <person name="Jones I.B."/>
            <person name="McGettigan J.A."/>
            <person name="Micheletti S.J."/>
            <person name="Nasrallah M.E."/>
            <person name="Ortiz D."/>
            <person name="Piller C.R."/>
            <person name="Privatt S.R."/>
            <person name="Schneider S.L."/>
            <person name="Sharp S."/>
            <person name="Smith T.C."/>
            <person name="Stanton J.D."/>
            <person name="Ullery H.E."/>
            <person name="Wilson R.J."/>
            <person name="Serrano M.G."/>
            <person name="Buck G."/>
            <person name="Lee V."/>
            <person name="Wang Y."/>
            <person name="Carvalho R."/>
            <person name="Voegtly L."/>
            <person name="Shi R."/>
            <person name="Duckworth R."/>
            <person name="Johnson A."/>
            <person name="Loviza R."/>
            <person name="Walstead R."/>
            <person name="Shah Z."/>
            <person name="Kiflezghi M."/>
            <person name="Wade K."/>
            <person name="Ball S.L."/>
            <person name="Bradley K.W."/>
            <person name="Asai D.J."/>
            <person name="Bowman C.A."/>
            <person name="Russell D.A."/>
            <person name="Pope W.H."/>
            <person name="Jacobs-Sera D."/>
            <person name="Hendrix R.W."/>
            <person name="Hatfull G.F."/>
        </authorList>
    </citation>
    <scope>NUCLEOTIDE SEQUENCE [LARGE SCALE GENOMIC DNA]</scope>
    <source>
        <strain evidence="8 9">DSM 27648</strain>
    </source>
</reference>
<keyword evidence="5" id="KW-0804">Transcription</keyword>
<evidence type="ECO:0000256" key="6">
    <source>
        <dbReference type="SAM" id="MobiDB-lite"/>
    </source>
</evidence>
<dbReference type="Gene3D" id="1.10.10.60">
    <property type="entry name" value="Homeodomain-like"/>
    <property type="match status" value="1"/>
</dbReference>
<dbReference type="GO" id="GO:0003677">
    <property type="term" value="F:DNA binding"/>
    <property type="evidence" value="ECO:0007669"/>
    <property type="project" value="UniProtKB-KW"/>
</dbReference>
<dbReference type="Proteomes" id="UP000064967">
    <property type="component" value="Chromosome"/>
</dbReference>
<feature type="compositionally biased region" description="Polar residues" evidence="6">
    <location>
        <begin position="314"/>
        <end position="326"/>
    </location>
</feature>
<dbReference type="Gene3D" id="3.40.50.300">
    <property type="entry name" value="P-loop containing nucleotide triphosphate hydrolases"/>
    <property type="match status" value="1"/>
</dbReference>
<dbReference type="PANTHER" id="PTHR32071">
    <property type="entry name" value="TRANSCRIPTIONAL REGULATORY PROTEIN"/>
    <property type="match status" value="1"/>
</dbReference>
<keyword evidence="8" id="KW-0456">Lyase</keyword>
<dbReference type="OrthoDB" id="9763792at2"/>
<dbReference type="KEGG" id="llu:AKJ09_08141"/>
<evidence type="ECO:0000256" key="3">
    <source>
        <dbReference type="ARBA" id="ARBA00023015"/>
    </source>
</evidence>
<dbReference type="Gene3D" id="1.10.8.60">
    <property type="match status" value="1"/>
</dbReference>
<feature type="domain" description="Sigma-54 factor interaction" evidence="7">
    <location>
        <begin position="55"/>
        <end position="284"/>
    </location>
</feature>
<dbReference type="FunFam" id="3.40.50.300:FF:000006">
    <property type="entry name" value="DNA-binding transcriptional regulator NtrC"/>
    <property type="match status" value="1"/>
</dbReference>
<dbReference type="InterPro" id="IPR025944">
    <property type="entry name" value="Sigma_54_int_dom_CS"/>
</dbReference>
<evidence type="ECO:0000256" key="5">
    <source>
        <dbReference type="ARBA" id="ARBA00023163"/>
    </source>
</evidence>
<keyword evidence="4" id="KW-0238">DNA-binding</keyword>
<dbReference type="PROSITE" id="PS00676">
    <property type="entry name" value="SIGMA54_INTERACT_2"/>
    <property type="match status" value="1"/>
</dbReference>
<gene>
    <name evidence="8" type="ORF">AKJ09_08141</name>
</gene>
<evidence type="ECO:0000256" key="2">
    <source>
        <dbReference type="ARBA" id="ARBA00022840"/>
    </source>
</evidence>
<organism evidence="8 9">
    <name type="scientific">Labilithrix luteola</name>
    <dbReference type="NCBI Taxonomy" id="1391654"/>
    <lineage>
        <taxon>Bacteria</taxon>
        <taxon>Pseudomonadati</taxon>
        <taxon>Myxococcota</taxon>
        <taxon>Polyangia</taxon>
        <taxon>Polyangiales</taxon>
        <taxon>Labilitrichaceae</taxon>
        <taxon>Labilithrix</taxon>
    </lineage>
</organism>
<keyword evidence="1" id="KW-0547">Nucleotide-binding</keyword>
<dbReference type="InterPro" id="IPR003593">
    <property type="entry name" value="AAA+_ATPase"/>
</dbReference>
<evidence type="ECO:0000313" key="8">
    <source>
        <dbReference type="EMBL" id="AKV01478.1"/>
    </source>
</evidence>
<dbReference type="CDD" id="cd00009">
    <property type="entry name" value="AAA"/>
    <property type="match status" value="1"/>
</dbReference>
<dbReference type="PANTHER" id="PTHR32071:SF117">
    <property type="entry name" value="PTS-DEPENDENT DIHYDROXYACETONE KINASE OPERON REGULATORY PROTEIN-RELATED"/>
    <property type="match status" value="1"/>
</dbReference>
<accession>A0A0K1Q6W7</accession>
<name>A0A0K1Q6W7_9BACT</name>
<dbReference type="InterPro" id="IPR058031">
    <property type="entry name" value="AAA_lid_NorR"/>
</dbReference>
<dbReference type="EMBL" id="CP012333">
    <property type="protein sequence ID" value="AKV01478.1"/>
    <property type="molecule type" value="Genomic_DNA"/>
</dbReference>
<protein>
    <submittedName>
        <fullName evidence="8">Formate hydrogenlyase transcriptional activator</fullName>
    </submittedName>
</protein>
<dbReference type="InterPro" id="IPR027417">
    <property type="entry name" value="P-loop_NTPase"/>
</dbReference>
<evidence type="ECO:0000256" key="1">
    <source>
        <dbReference type="ARBA" id="ARBA00022741"/>
    </source>
</evidence>
<dbReference type="GO" id="GO:0006355">
    <property type="term" value="P:regulation of DNA-templated transcription"/>
    <property type="evidence" value="ECO:0007669"/>
    <property type="project" value="InterPro"/>
</dbReference>
<keyword evidence="3" id="KW-0805">Transcription regulation</keyword>
<dbReference type="GO" id="GO:0005524">
    <property type="term" value="F:ATP binding"/>
    <property type="evidence" value="ECO:0007669"/>
    <property type="project" value="UniProtKB-KW"/>
</dbReference>
<sequence length="412" mass="44163">MTALSTRSARHFGDVGNTGLPTESGVIRLATGQAPSPSTGETVEFDRAAVQDNDMIIAGDGLRDVLARIEQVAPTNAAVLLEGETGSGKELLARMVHARSSRARGPMLRVNCGAIPAELVDSELFGHERGSFTGATSTRLGWFERADGGTLFLDEVGELSLPAQVRLLRVLQDGTLERVGGGKSLRVDVRVITATHRNLRAMCAQGTFREDLFYRIGVFTVRIPPLRDRRDDIPALASHFAKRAGVRLTGIPLVPSASELEDLQDYRWPGNVRELAAVIERAAILGGGRKLEVRAALGDGSAPSRALETGDPSKMNSNANPVSLPSTPHASAFPTLEETMRAHIHRALVLTRGRIEGRGGAADILGLNPHTLRGKMRKLRIDWARFRTIAVVPQALDGAEQAIGVAANEDAP</sequence>
<dbReference type="Pfam" id="PF00158">
    <property type="entry name" value="Sigma54_activat"/>
    <property type="match status" value="1"/>
</dbReference>
<dbReference type="RefSeq" id="WP_146652572.1">
    <property type="nucleotide sequence ID" value="NZ_CP012333.1"/>
</dbReference>
<dbReference type="InterPro" id="IPR002078">
    <property type="entry name" value="Sigma_54_int"/>
</dbReference>
<dbReference type="Pfam" id="PF25601">
    <property type="entry name" value="AAA_lid_14"/>
    <property type="match status" value="1"/>
</dbReference>
<keyword evidence="9" id="KW-1185">Reference proteome</keyword>
<evidence type="ECO:0000259" key="7">
    <source>
        <dbReference type="PROSITE" id="PS50045"/>
    </source>
</evidence>